<dbReference type="Proteomes" id="UP000460715">
    <property type="component" value="Unassembled WGS sequence"/>
</dbReference>
<gene>
    <name evidence="1" type="ORF">E0493_19810</name>
</gene>
<accession>A0A845BFG8</accession>
<protein>
    <submittedName>
        <fullName evidence="1">Uncharacterized protein</fullName>
    </submittedName>
</protein>
<dbReference type="RefSeq" id="WP_160939004.1">
    <property type="nucleotide sequence ID" value="NZ_SNVJ01000023.1"/>
</dbReference>
<evidence type="ECO:0000313" key="1">
    <source>
        <dbReference type="EMBL" id="MXP65598.1"/>
    </source>
</evidence>
<dbReference type="EMBL" id="SNVJ01000023">
    <property type="protein sequence ID" value="MXP65598.1"/>
    <property type="molecule type" value="Genomic_DNA"/>
</dbReference>
<comment type="caution">
    <text evidence="1">The sequence shown here is derived from an EMBL/GenBank/DDBJ whole genome shotgun (WGS) entry which is preliminary data.</text>
</comment>
<keyword evidence="2" id="KW-1185">Reference proteome</keyword>
<organism evidence="1 2">
    <name type="scientific">Teichococcus coralli</name>
    <dbReference type="NCBI Taxonomy" id="2545983"/>
    <lineage>
        <taxon>Bacteria</taxon>
        <taxon>Pseudomonadati</taxon>
        <taxon>Pseudomonadota</taxon>
        <taxon>Alphaproteobacteria</taxon>
        <taxon>Acetobacterales</taxon>
        <taxon>Roseomonadaceae</taxon>
        <taxon>Roseomonas</taxon>
    </lineage>
</organism>
<dbReference type="AlphaFoldDB" id="A0A845BFG8"/>
<evidence type="ECO:0000313" key="2">
    <source>
        <dbReference type="Proteomes" id="UP000460715"/>
    </source>
</evidence>
<sequence length="95" mass="10235">MNSTIFRKLAERPGHLVSSGASSGRIRAIFLKSAASLALAGRRSPAAVRSRRAPRRQIDRPVPSPLRRLPVFHGRVPLAFLGLAEQWAAKADAAA</sequence>
<proteinExistence type="predicted"/>
<name>A0A845BFG8_9PROT</name>
<reference evidence="1 2" key="1">
    <citation type="submission" date="2019-03" db="EMBL/GenBank/DDBJ databases">
        <title>Roseomonas sp. a novel Roseomonas species isolated from Sea whip Gorgonian.</title>
        <authorList>
            <person name="Li F."/>
            <person name="Pan X."/>
            <person name="Huang S."/>
            <person name="Li Z."/>
            <person name="Meng B."/>
        </authorList>
    </citation>
    <scope>NUCLEOTIDE SEQUENCE [LARGE SCALE GENOMIC DNA]</scope>
    <source>
        <strain evidence="1 2">M0104</strain>
    </source>
</reference>